<evidence type="ECO:0000256" key="7">
    <source>
        <dbReference type="ARBA" id="ARBA00023136"/>
    </source>
</evidence>
<proteinExistence type="inferred from homology"/>
<keyword evidence="4 9" id="KW-0812">Transmembrane</keyword>
<organism evidence="10 11">
    <name type="scientific">Cannabis sativa</name>
    <name type="common">Hemp</name>
    <name type="synonym">Marijuana</name>
    <dbReference type="NCBI Taxonomy" id="3483"/>
    <lineage>
        <taxon>Eukaryota</taxon>
        <taxon>Viridiplantae</taxon>
        <taxon>Streptophyta</taxon>
        <taxon>Embryophyta</taxon>
        <taxon>Tracheophyta</taxon>
        <taxon>Spermatophyta</taxon>
        <taxon>Magnoliopsida</taxon>
        <taxon>eudicotyledons</taxon>
        <taxon>Gunneridae</taxon>
        <taxon>Pentapetalae</taxon>
        <taxon>rosids</taxon>
        <taxon>fabids</taxon>
        <taxon>Rosales</taxon>
        <taxon>Cannabaceae</taxon>
        <taxon>Cannabis</taxon>
    </lineage>
</organism>
<keyword evidence="7 9" id="KW-0472">Membrane</keyword>
<keyword evidence="11" id="KW-1185">Reference proteome</keyword>
<dbReference type="OMA" id="VFPTWAS"/>
<sequence>MDSTVVISIPHAESHVVEAGTVVAPTKKENTRMNLLIKTIASLISNTASYVRERTRSINKQKMRRVIHSVKVGLALVLVSLLYLLDPLYEQVGDNAMWAIMTVVVIFEFFAGATLGKGLNRGLGTILGGGLGCLAASLAQQVHGTGNSIIVGTSVFVFGAGATYARLVPKIKKRYDYGAMIFILTFNLVVVSGLRAEKVLQLARERLCTIGMGFAVCVFISLLIFPTWASDELHDSIASNFNHLALSLEGCLEEYFKLSCHKENQSSSAKSFTSNCKLVLNSKAKDEQLTNFAKWEPWHGKFGLYYPWGKYLQLGDHLRELASSIISLTSCLQSPKQPSPTLRQLIKEPCEAVGCSLGWSLKELGESLKKMRKCQPADVILPKLKAMRIELSSVISDSPNNSKLAGKLENVEGLAVATLVFSLMEIIEKVEDLAKEVEDLGQLAFH</sequence>
<feature type="transmembrane region" description="Helical" evidence="9">
    <location>
        <begin position="208"/>
        <end position="229"/>
    </location>
</feature>
<evidence type="ECO:0000313" key="10">
    <source>
        <dbReference type="EnsemblPlants" id="cds.evm.model.01.918"/>
    </source>
</evidence>
<dbReference type="GO" id="GO:0034220">
    <property type="term" value="P:monoatomic ion transmembrane transport"/>
    <property type="evidence" value="ECO:0007669"/>
    <property type="project" value="UniProtKB-KW"/>
</dbReference>
<evidence type="ECO:0000313" key="11">
    <source>
        <dbReference type="Proteomes" id="UP000596661"/>
    </source>
</evidence>
<keyword evidence="6" id="KW-0406">Ion transport</keyword>
<reference evidence="10" key="2">
    <citation type="submission" date="2021-03" db="UniProtKB">
        <authorList>
            <consortium name="EnsemblPlants"/>
        </authorList>
    </citation>
    <scope>IDENTIFICATION</scope>
</reference>
<keyword evidence="8" id="KW-0407">Ion channel</keyword>
<feature type="transmembrane region" description="Helical" evidence="9">
    <location>
        <begin position="148"/>
        <end position="165"/>
    </location>
</feature>
<dbReference type="PANTHER" id="PTHR31086">
    <property type="entry name" value="ALUMINUM-ACTIVATED MALATE TRANSPORTER 10"/>
    <property type="match status" value="1"/>
</dbReference>
<feature type="transmembrane region" description="Helical" evidence="9">
    <location>
        <begin position="66"/>
        <end position="85"/>
    </location>
</feature>
<accession>A0A803NRF5</accession>
<protein>
    <submittedName>
        <fullName evidence="10">Uncharacterized protein</fullName>
    </submittedName>
</protein>
<feature type="transmembrane region" description="Helical" evidence="9">
    <location>
        <begin position="97"/>
        <end position="116"/>
    </location>
</feature>
<dbReference type="EMBL" id="UZAU01000018">
    <property type="status" value="NOT_ANNOTATED_CDS"/>
    <property type="molecule type" value="Genomic_DNA"/>
</dbReference>
<evidence type="ECO:0000256" key="4">
    <source>
        <dbReference type="ARBA" id="ARBA00022692"/>
    </source>
</evidence>
<evidence type="ECO:0000256" key="3">
    <source>
        <dbReference type="ARBA" id="ARBA00022448"/>
    </source>
</evidence>
<comment type="similarity">
    <text evidence="2">Belongs to the aromatic acid exporter (TC 2.A.85) family.</text>
</comment>
<evidence type="ECO:0000256" key="9">
    <source>
        <dbReference type="SAM" id="Phobius"/>
    </source>
</evidence>
<feature type="transmembrane region" description="Helical" evidence="9">
    <location>
        <begin position="177"/>
        <end position="196"/>
    </location>
</feature>
<reference evidence="10" key="1">
    <citation type="submission" date="2018-11" db="EMBL/GenBank/DDBJ databases">
        <authorList>
            <person name="Grassa J C."/>
        </authorList>
    </citation>
    <scope>NUCLEOTIDE SEQUENCE [LARGE SCALE GENOMIC DNA]</scope>
</reference>
<dbReference type="EnsemblPlants" id="evm.model.01.918">
    <property type="protein sequence ID" value="cds.evm.model.01.918"/>
    <property type="gene ID" value="evm.TU.01.918"/>
</dbReference>
<dbReference type="Pfam" id="PF11744">
    <property type="entry name" value="ALMT"/>
    <property type="match status" value="1"/>
</dbReference>
<evidence type="ECO:0000256" key="6">
    <source>
        <dbReference type="ARBA" id="ARBA00023065"/>
    </source>
</evidence>
<comment type="subcellular location">
    <subcellularLocation>
        <location evidence="1">Membrane</location>
        <topology evidence="1">Multi-pass membrane protein</topology>
    </subcellularLocation>
</comment>
<dbReference type="OrthoDB" id="68611at2759"/>
<dbReference type="InterPro" id="IPR020966">
    <property type="entry name" value="ALMT"/>
</dbReference>
<evidence type="ECO:0000256" key="1">
    <source>
        <dbReference type="ARBA" id="ARBA00004141"/>
    </source>
</evidence>
<dbReference type="GO" id="GO:0016020">
    <property type="term" value="C:membrane"/>
    <property type="evidence" value="ECO:0007669"/>
    <property type="project" value="UniProtKB-SubCell"/>
</dbReference>
<dbReference type="Proteomes" id="UP000596661">
    <property type="component" value="Chromosome 1"/>
</dbReference>
<name>A0A803NRF5_CANSA</name>
<dbReference type="Gramene" id="evm.model.01.918">
    <property type="protein sequence ID" value="cds.evm.model.01.918"/>
    <property type="gene ID" value="evm.TU.01.918"/>
</dbReference>
<evidence type="ECO:0000256" key="5">
    <source>
        <dbReference type="ARBA" id="ARBA00022989"/>
    </source>
</evidence>
<dbReference type="GO" id="GO:0015743">
    <property type="term" value="P:malate transport"/>
    <property type="evidence" value="ECO:0007669"/>
    <property type="project" value="InterPro"/>
</dbReference>
<evidence type="ECO:0000256" key="8">
    <source>
        <dbReference type="ARBA" id="ARBA00023303"/>
    </source>
</evidence>
<dbReference type="AlphaFoldDB" id="A0A803NRF5"/>
<keyword evidence="5 9" id="KW-1133">Transmembrane helix</keyword>
<keyword evidence="3" id="KW-0813">Transport</keyword>
<evidence type="ECO:0000256" key="2">
    <source>
        <dbReference type="ARBA" id="ARBA00007079"/>
    </source>
</evidence>